<dbReference type="InterPro" id="IPR036758">
    <property type="entry name" value="At5g01610-like"/>
</dbReference>
<reference evidence="1" key="1">
    <citation type="journal article" date="2018" name="Nat. Plants">
        <title>Whole-genome landscape of Medicago truncatula symbiotic genes.</title>
        <authorList>
            <person name="Pecrix Y."/>
            <person name="Gamas P."/>
            <person name="Carrere S."/>
        </authorList>
    </citation>
    <scope>NUCLEOTIDE SEQUENCE</scope>
    <source>
        <tissue evidence="1">Leaves</tissue>
    </source>
</reference>
<proteinExistence type="predicted"/>
<dbReference type="PANTHER" id="PTHR31676">
    <property type="entry name" value="T31J12.3 PROTEIN-RELATED"/>
    <property type="match status" value="1"/>
</dbReference>
<name>A0A396J607_MEDTR</name>
<dbReference type="Proteomes" id="UP000265566">
    <property type="component" value="Chromosome 2"/>
</dbReference>
<protein>
    <recommendedName>
        <fullName evidence="2">DUF538 family protein</fullName>
    </recommendedName>
</protein>
<organism evidence="1">
    <name type="scientific">Medicago truncatula</name>
    <name type="common">Barrel medic</name>
    <name type="synonym">Medicago tribuloides</name>
    <dbReference type="NCBI Taxonomy" id="3880"/>
    <lineage>
        <taxon>Eukaryota</taxon>
        <taxon>Viridiplantae</taxon>
        <taxon>Streptophyta</taxon>
        <taxon>Embryophyta</taxon>
        <taxon>Tracheophyta</taxon>
        <taxon>Spermatophyta</taxon>
        <taxon>Magnoliopsida</taxon>
        <taxon>eudicotyledons</taxon>
        <taxon>Gunneridae</taxon>
        <taxon>Pentapetalae</taxon>
        <taxon>rosids</taxon>
        <taxon>fabids</taxon>
        <taxon>Fabales</taxon>
        <taxon>Fabaceae</taxon>
        <taxon>Papilionoideae</taxon>
        <taxon>50 kb inversion clade</taxon>
        <taxon>NPAAA clade</taxon>
        <taxon>Hologalegina</taxon>
        <taxon>IRL clade</taxon>
        <taxon>Trifolieae</taxon>
        <taxon>Medicago</taxon>
    </lineage>
</organism>
<dbReference type="Gramene" id="rna7750">
    <property type="protein sequence ID" value="RHN72078.1"/>
    <property type="gene ID" value="gene7750"/>
</dbReference>
<dbReference type="Gene3D" id="2.30.240.10">
    <property type="entry name" value="At5g01610-like"/>
    <property type="match status" value="1"/>
</dbReference>
<dbReference type="EMBL" id="PSQE01000002">
    <property type="protein sequence ID" value="RHN72078.1"/>
    <property type="molecule type" value="Genomic_DNA"/>
</dbReference>
<sequence>MTCHNVKVWEAMLNEFGLPLGLLPLADVIEVSFVRNTDYMRILQKKKVEHNFKLIGKLVSYDTEINGYMLKKKIKKLKGVKAKELMLWPPVNEINIDETLNGKIHFKSLAGITKTFPVEAFATGQ</sequence>
<evidence type="ECO:0008006" key="2">
    <source>
        <dbReference type="Google" id="ProtNLM"/>
    </source>
</evidence>
<gene>
    <name evidence="1" type="ORF">MtrunA17_Chr2g0283761</name>
</gene>
<dbReference type="InterPro" id="IPR007493">
    <property type="entry name" value="DUF538"/>
</dbReference>
<dbReference type="PANTHER" id="PTHR31676:SF160">
    <property type="entry name" value="OS01G0652700 PROTEIN"/>
    <property type="match status" value="1"/>
</dbReference>
<dbReference type="AlphaFoldDB" id="A0A396J607"/>
<dbReference type="Pfam" id="PF04398">
    <property type="entry name" value="DUF538"/>
    <property type="match status" value="1"/>
</dbReference>
<accession>A0A396J607</accession>
<dbReference type="SUPFAM" id="SSF141562">
    <property type="entry name" value="At5g01610-like"/>
    <property type="match status" value="1"/>
</dbReference>
<evidence type="ECO:0000313" key="1">
    <source>
        <dbReference type="EMBL" id="RHN72078.1"/>
    </source>
</evidence>
<comment type="caution">
    <text evidence="1">The sequence shown here is derived from an EMBL/GenBank/DDBJ whole genome shotgun (WGS) entry which is preliminary data.</text>
</comment>